<organism evidence="2 3">
    <name type="scientific">Clydaea vesicula</name>
    <dbReference type="NCBI Taxonomy" id="447962"/>
    <lineage>
        <taxon>Eukaryota</taxon>
        <taxon>Fungi</taxon>
        <taxon>Fungi incertae sedis</taxon>
        <taxon>Chytridiomycota</taxon>
        <taxon>Chytridiomycota incertae sedis</taxon>
        <taxon>Chytridiomycetes</taxon>
        <taxon>Lobulomycetales</taxon>
        <taxon>Lobulomycetaceae</taxon>
        <taxon>Clydaea</taxon>
    </lineage>
</organism>
<dbReference type="Proteomes" id="UP001211065">
    <property type="component" value="Unassembled WGS sequence"/>
</dbReference>
<dbReference type="EMBL" id="JADGJW010000284">
    <property type="protein sequence ID" value="KAJ3220642.1"/>
    <property type="molecule type" value="Genomic_DNA"/>
</dbReference>
<evidence type="ECO:0000259" key="1">
    <source>
        <dbReference type="Pfam" id="PF04577"/>
    </source>
</evidence>
<comment type="caution">
    <text evidence="2">The sequence shown here is derived from an EMBL/GenBank/DDBJ whole genome shotgun (WGS) entry which is preliminary data.</text>
</comment>
<protein>
    <recommendedName>
        <fullName evidence="1">Glycosyltransferase 61 catalytic domain-containing protein</fullName>
    </recommendedName>
</protein>
<evidence type="ECO:0000313" key="2">
    <source>
        <dbReference type="EMBL" id="KAJ3220642.1"/>
    </source>
</evidence>
<accession>A0AAD5U0M7</accession>
<sequence>MKEYRVVSCIILSIIFLSYLFFPNSSSPADVQKVTVKEEKVVTKTVIKIVPTTVVSTTSVLITKTVTVTVTLPPQSSKSSEKLLENNLASNANVEEELSPILLMDNYETVNYKVTLPDAPSIPRFEEKKYFDPVVTSIGTDEDTKLFRSKNYDSYLKYVKNVNKLYEGNKNLTHTLKKEFKSTYQCVGKNNVYNHPERRNCVFNDICYDTREQNFVYYQPMELPVFSDKSYGPIFNFNENETQFVKLNALPFESYYFTPVVKIGKPEKKDSVILKNQHVLFSTWAPEMNIGHFIYEELLSTLIAMKKLNMFDVESQLLNYQGDFNYNEDDEIDFTSEYYRDGKNFKGKSKIYKRLSETFTHGITNKKIIGLKKYLKEISQEEGKPLVCFKNLVVASAGRQFWSYEDNHNENLSPIFFEYRNNILSEKFGLNPYHKPKKHLITIVHKTGSFFFSGKHAHDIYNIEEVTDHVTSKFPDIEVNLVEISKLSFEEQFKLLLNTTVIITPCGSGLDR</sequence>
<name>A0AAD5U0M7_9FUNG</name>
<keyword evidence="3" id="KW-1185">Reference proteome</keyword>
<dbReference type="InterPro" id="IPR049625">
    <property type="entry name" value="Glyco_transf_61_cat"/>
</dbReference>
<feature type="domain" description="Glycosyltransferase 61 catalytic" evidence="1">
    <location>
        <begin position="291"/>
        <end position="510"/>
    </location>
</feature>
<dbReference type="GO" id="GO:0016757">
    <property type="term" value="F:glycosyltransferase activity"/>
    <property type="evidence" value="ECO:0007669"/>
    <property type="project" value="InterPro"/>
</dbReference>
<proteinExistence type="predicted"/>
<dbReference type="Pfam" id="PF04577">
    <property type="entry name" value="Glyco_transf_61"/>
    <property type="match status" value="1"/>
</dbReference>
<gene>
    <name evidence="2" type="ORF">HK099_004122</name>
</gene>
<evidence type="ECO:0000313" key="3">
    <source>
        <dbReference type="Proteomes" id="UP001211065"/>
    </source>
</evidence>
<dbReference type="AlphaFoldDB" id="A0AAD5U0M7"/>
<reference evidence="2" key="1">
    <citation type="submission" date="2020-05" db="EMBL/GenBank/DDBJ databases">
        <title>Phylogenomic resolution of chytrid fungi.</title>
        <authorList>
            <person name="Stajich J.E."/>
            <person name="Amses K."/>
            <person name="Simmons R."/>
            <person name="Seto K."/>
            <person name="Myers J."/>
            <person name="Bonds A."/>
            <person name="Quandt C.A."/>
            <person name="Barry K."/>
            <person name="Liu P."/>
            <person name="Grigoriev I."/>
            <person name="Longcore J.E."/>
            <person name="James T.Y."/>
        </authorList>
    </citation>
    <scope>NUCLEOTIDE SEQUENCE</scope>
    <source>
        <strain evidence="2">JEL0476</strain>
    </source>
</reference>